<evidence type="ECO:0000259" key="13">
    <source>
        <dbReference type="Pfam" id="PF18075"/>
    </source>
</evidence>
<dbReference type="Gene3D" id="3.30.70.3040">
    <property type="match status" value="1"/>
</dbReference>
<sequence>MTKTPQNIHYSSFFNARLTSTISIALVLFILGLIALIGIMASEISMYVKENIGFSIVLKDNLKENEINRMKQQLEKTKFVKSVTFLSKDEALKELTAELGENPEEFLGFNPLQASLEVKLKAQYANADSLQWIEKKLNAYSGISEIAYRKDLIQLVNENVKRIGAVLLLLAAILMVISFALISNTIRLSAYSKRFLIHTMKLVGATPAFIRRPFIVSNIVNGIVASVFAIGMLTGCIYYLSTAVENFSILMSLDYLISVYLIVFILGIFLTAISAYFAVNKYIRMNHDDLYYV</sequence>
<evidence type="ECO:0000256" key="4">
    <source>
        <dbReference type="ARBA" id="ARBA00022475"/>
    </source>
</evidence>
<dbReference type="Pfam" id="PF18075">
    <property type="entry name" value="FtsX_ECD"/>
    <property type="match status" value="1"/>
</dbReference>
<keyword evidence="6 11" id="KW-0812">Transmembrane</keyword>
<reference evidence="14" key="2">
    <citation type="journal article" date="2021" name="PeerJ">
        <title>Extensive microbial diversity within the chicken gut microbiome revealed by metagenomics and culture.</title>
        <authorList>
            <person name="Gilroy R."/>
            <person name="Ravi A."/>
            <person name="Getino M."/>
            <person name="Pursley I."/>
            <person name="Horton D.L."/>
            <person name="Alikhan N.F."/>
            <person name="Baker D."/>
            <person name="Gharbi K."/>
            <person name="Hall N."/>
            <person name="Watson M."/>
            <person name="Adriaenssens E.M."/>
            <person name="Foster-Nyarko E."/>
            <person name="Jarju S."/>
            <person name="Secka A."/>
            <person name="Antonio M."/>
            <person name="Oren A."/>
            <person name="Chaudhuri R.R."/>
            <person name="La Ragione R."/>
            <person name="Hildebrand F."/>
            <person name="Pallen M.J."/>
        </authorList>
    </citation>
    <scope>NUCLEOTIDE SEQUENCE</scope>
    <source>
        <strain evidence="14">CHK158-818</strain>
    </source>
</reference>
<reference evidence="14" key="1">
    <citation type="submission" date="2020-10" db="EMBL/GenBank/DDBJ databases">
        <authorList>
            <person name="Gilroy R."/>
        </authorList>
    </citation>
    <scope>NUCLEOTIDE SEQUENCE</scope>
    <source>
        <strain evidence="14">CHK158-818</strain>
    </source>
</reference>
<comment type="caution">
    <text evidence="14">The sequence shown here is derived from an EMBL/GenBank/DDBJ whole genome shotgun (WGS) entry which is preliminary data.</text>
</comment>
<keyword evidence="9 10" id="KW-0131">Cell cycle</keyword>
<dbReference type="Proteomes" id="UP000824112">
    <property type="component" value="Unassembled WGS sequence"/>
</dbReference>
<feature type="domain" description="ABC3 transporter permease C-terminal" evidence="12">
    <location>
        <begin position="169"/>
        <end position="286"/>
    </location>
</feature>
<dbReference type="PANTHER" id="PTHR47755">
    <property type="entry name" value="CELL DIVISION PROTEIN FTSX"/>
    <property type="match status" value="1"/>
</dbReference>
<organism evidence="14 15">
    <name type="scientific">Candidatus Gallibacteroides avistercoris</name>
    <dbReference type="NCBI Taxonomy" id="2840833"/>
    <lineage>
        <taxon>Bacteria</taxon>
        <taxon>Pseudomonadati</taxon>
        <taxon>Bacteroidota</taxon>
        <taxon>Bacteroidia</taxon>
        <taxon>Bacteroidales</taxon>
        <taxon>Bacteroidaceae</taxon>
        <taxon>Bacteroidaceae incertae sedis</taxon>
        <taxon>Candidatus Gallibacteroides</taxon>
    </lineage>
</organism>
<name>A0A9D1M782_9BACT</name>
<dbReference type="InterPro" id="IPR004513">
    <property type="entry name" value="FtsX"/>
</dbReference>
<evidence type="ECO:0000259" key="12">
    <source>
        <dbReference type="Pfam" id="PF02687"/>
    </source>
</evidence>
<keyword evidence="8 10" id="KW-0472">Membrane</keyword>
<protein>
    <recommendedName>
        <fullName evidence="3 10">Cell division protein FtsX</fullName>
    </recommendedName>
</protein>
<evidence type="ECO:0000256" key="7">
    <source>
        <dbReference type="ARBA" id="ARBA00022989"/>
    </source>
</evidence>
<dbReference type="InterPro" id="IPR040690">
    <property type="entry name" value="FtsX_ECD"/>
</dbReference>
<dbReference type="PANTHER" id="PTHR47755:SF1">
    <property type="entry name" value="CELL DIVISION PROTEIN FTSX"/>
    <property type="match status" value="1"/>
</dbReference>
<evidence type="ECO:0000256" key="11">
    <source>
        <dbReference type="SAM" id="Phobius"/>
    </source>
</evidence>
<dbReference type="EMBL" id="DVNA01000074">
    <property type="protein sequence ID" value="HIU54813.1"/>
    <property type="molecule type" value="Genomic_DNA"/>
</dbReference>
<comment type="similarity">
    <text evidence="2 10">Belongs to the ABC-4 integral membrane protein family. FtsX subfamily.</text>
</comment>
<feature type="transmembrane region" description="Helical" evidence="11">
    <location>
        <begin position="219"/>
        <end position="240"/>
    </location>
</feature>
<proteinExistence type="inferred from homology"/>
<accession>A0A9D1M782</accession>
<evidence type="ECO:0000256" key="10">
    <source>
        <dbReference type="PIRNR" id="PIRNR003097"/>
    </source>
</evidence>
<evidence type="ECO:0000256" key="5">
    <source>
        <dbReference type="ARBA" id="ARBA00022618"/>
    </source>
</evidence>
<evidence type="ECO:0000256" key="3">
    <source>
        <dbReference type="ARBA" id="ARBA00021907"/>
    </source>
</evidence>
<dbReference type="PIRSF" id="PIRSF003097">
    <property type="entry name" value="FtsX"/>
    <property type="match status" value="1"/>
</dbReference>
<evidence type="ECO:0000256" key="6">
    <source>
        <dbReference type="ARBA" id="ARBA00022692"/>
    </source>
</evidence>
<evidence type="ECO:0000256" key="2">
    <source>
        <dbReference type="ARBA" id="ARBA00007379"/>
    </source>
</evidence>
<evidence type="ECO:0000256" key="9">
    <source>
        <dbReference type="ARBA" id="ARBA00023306"/>
    </source>
</evidence>
<dbReference type="AlphaFoldDB" id="A0A9D1M782"/>
<keyword evidence="7 11" id="KW-1133">Transmembrane helix</keyword>
<evidence type="ECO:0000256" key="8">
    <source>
        <dbReference type="ARBA" id="ARBA00023136"/>
    </source>
</evidence>
<comment type="subcellular location">
    <subcellularLocation>
        <location evidence="1">Cell membrane</location>
        <topology evidence="1">Multi-pass membrane protein</topology>
    </subcellularLocation>
</comment>
<evidence type="ECO:0000313" key="14">
    <source>
        <dbReference type="EMBL" id="HIU54813.1"/>
    </source>
</evidence>
<evidence type="ECO:0000256" key="1">
    <source>
        <dbReference type="ARBA" id="ARBA00004651"/>
    </source>
</evidence>
<dbReference type="Pfam" id="PF02687">
    <property type="entry name" value="FtsX"/>
    <property type="match status" value="1"/>
</dbReference>
<dbReference type="GO" id="GO:0051301">
    <property type="term" value="P:cell division"/>
    <property type="evidence" value="ECO:0007669"/>
    <property type="project" value="UniProtKB-KW"/>
</dbReference>
<keyword evidence="5 10" id="KW-0132">Cell division</keyword>
<feature type="transmembrane region" description="Helical" evidence="11">
    <location>
        <begin position="255"/>
        <end position="279"/>
    </location>
</feature>
<dbReference type="GO" id="GO:0005886">
    <property type="term" value="C:plasma membrane"/>
    <property type="evidence" value="ECO:0007669"/>
    <property type="project" value="UniProtKB-SubCell"/>
</dbReference>
<keyword evidence="4 10" id="KW-1003">Cell membrane</keyword>
<feature type="domain" description="FtsX extracellular" evidence="13">
    <location>
        <begin position="54"/>
        <end position="146"/>
    </location>
</feature>
<feature type="transmembrane region" description="Helical" evidence="11">
    <location>
        <begin position="163"/>
        <end position="186"/>
    </location>
</feature>
<evidence type="ECO:0000313" key="15">
    <source>
        <dbReference type="Proteomes" id="UP000824112"/>
    </source>
</evidence>
<gene>
    <name evidence="14" type="ORF">IAB03_03280</name>
</gene>
<feature type="transmembrane region" description="Helical" evidence="11">
    <location>
        <begin position="21"/>
        <end position="41"/>
    </location>
</feature>
<dbReference type="InterPro" id="IPR003838">
    <property type="entry name" value="ABC3_permease_C"/>
</dbReference>